<sequence>MRMVALQIRHVSEATRDALAREARRRNTSLQDFLLGVVEREAAEARRREWLDERRTDPNRPRPTIGLDVIVDVIQQGREARGA</sequence>
<proteinExistence type="predicted"/>
<dbReference type="EMBL" id="AP017315">
    <property type="protein sequence ID" value="BAU30995.1"/>
    <property type="molecule type" value="Genomic_DNA"/>
</dbReference>
<gene>
    <name evidence="1" type="ORF">MalAC0309_0116</name>
</gene>
<dbReference type="KEGG" id="malk:MalAC0309_0116"/>
<reference evidence="2" key="1">
    <citation type="submission" date="2015-12" db="EMBL/GenBank/DDBJ databases">
        <authorList>
            <person name="Shamseldin A."/>
            <person name="Moawad H."/>
            <person name="Abd El-Rahim W.M."/>
            <person name="Sadowsky M.J."/>
        </authorList>
    </citation>
    <scope>NUCLEOTIDE SEQUENCE [LARGE SCALE GENOMIC DNA]</scope>
    <source>
        <strain evidence="2">JAM AC0309</strain>
    </source>
</reference>
<accession>A0A0U4NR93</accession>
<dbReference type="AlphaFoldDB" id="A0A0U4NR93"/>
<evidence type="ECO:0000313" key="2">
    <source>
        <dbReference type="Proteomes" id="UP000218965"/>
    </source>
</evidence>
<name>A0A0U4NR93_9MICO</name>
<organism evidence="1 2">
    <name type="scientific">Microcella alkaliphila</name>
    <dbReference type="NCBI Taxonomy" id="279828"/>
    <lineage>
        <taxon>Bacteria</taxon>
        <taxon>Bacillati</taxon>
        <taxon>Actinomycetota</taxon>
        <taxon>Actinomycetes</taxon>
        <taxon>Micrococcales</taxon>
        <taxon>Microbacteriaceae</taxon>
        <taxon>Microcella</taxon>
    </lineage>
</organism>
<protein>
    <submittedName>
        <fullName evidence="1">Uncharacterized protein</fullName>
    </submittedName>
</protein>
<evidence type="ECO:0000313" key="1">
    <source>
        <dbReference type="EMBL" id="BAU30995.1"/>
    </source>
</evidence>
<dbReference type="Proteomes" id="UP000218965">
    <property type="component" value="Chromosome"/>
</dbReference>
<reference evidence="1 2" key="2">
    <citation type="submission" date="2016-01" db="EMBL/GenBank/DDBJ databases">
        <title>Microcella alkaliphila JAM AC0309 whole genome shotgun sequence.</title>
        <authorList>
            <person name="Kurata A."/>
            <person name="Hirose Y."/>
            <person name="Kishimoto N."/>
            <person name="Kobayashi T."/>
        </authorList>
    </citation>
    <scope>NUCLEOTIDE SEQUENCE [LARGE SCALE GENOMIC DNA]</scope>
    <source>
        <strain evidence="1 2">JAM AC0309</strain>
    </source>
</reference>